<organism evidence="2 3">
    <name type="scientific">Subtercola boreus</name>
    <dbReference type="NCBI Taxonomy" id="120213"/>
    <lineage>
        <taxon>Bacteria</taxon>
        <taxon>Bacillati</taxon>
        <taxon>Actinomycetota</taxon>
        <taxon>Actinomycetes</taxon>
        <taxon>Micrococcales</taxon>
        <taxon>Microbacteriaceae</taxon>
        <taxon>Subtercola</taxon>
    </lineage>
</organism>
<dbReference type="GO" id="GO:0003700">
    <property type="term" value="F:DNA-binding transcription factor activity"/>
    <property type="evidence" value="ECO:0007669"/>
    <property type="project" value="InterPro"/>
</dbReference>
<comment type="caution">
    <text evidence="2">The sequence shown here is derived from an EMBL/GenBank/DDBJ whole genome shotgun (WGS) entry which is preliminary data.</text>
</comment>
<dbReference type="PANTHER" id="PTHR33164:SF43">
    <property type="entry name" value="HTH-TYPE TRANSCRIPTIONAL REPRESSOR YETL"/>
    <property type="match status" value="1"/>
</dbReference>
<dbReference type="Pfam" id="PF12802">
    <property type="entry name" value="MarR_2"/>
    <property type="match status" value="1"/>
</dbReference>
<feature type="domain" description="HTH marR-type" evidence="1">
    <location>
        <begin position="13"/>
        <end position="143"/>
    </location>
</feature>
<dbReference type="PANTHER" id="PTHR33164">
    <property type="entry name" value="TRANSCRIPTIONAL REGULATOR, MARR FAMILY"/>
    <property type="match status" value="1"/>
</dbReference>
<dbReference type="AlphaFoldDB" id="A0A3E0W5U6"/>
<dbReference type="RefSeq" id="WP_116420180.1">
    <property type="nucleotide sequence ID" value="NZ_NBXC01000054.1"/>
</dbReference>
<sequence>MPHQAQFTTADIDAVIGWTVIRAARRATRLLAAALTEHSLTPVEFGVLVQLAAADEELSQADIARAVEMRPQSVAPTIDALITRGYLTREGPRGSGRTSRLKLAPAGNSVVEASFQNVSATNAAFTNDAAPTMALNSALLTFL</sequence>
<protein>
    <recommendedName>
        <fullName evidence="1">HTH marR-type domain-containing protein</fullName>
    </recommendedName>
</protein>
<feature type="non-terminal residue" evidence="2">
    <location>
        <position position="143"/>
    </location>
</feature>
<dbReference type="EMBL" id="NBXE01000059">
    <property type="protein sequence ID" value="RFA24358.1"/>
    <property type="molecule type" value="Genomic_DNA"/>
</dbReference>
<name>A0A3E0W5U6_9MICO</name>
<dbReference type="GO" id="GO:0006950">
    <property type="term" value="P:response to stress"/>
    <property type="evidence" value="ECO:0007669"/>
    <property type="project" value="TreeGrafter"/>
</dbReference>
<dbReference type="InterPro" id="IPR039422">
    <property type="entry name" value="MarR/SlyA-like"/>
</dbReference>
<dbReference type="PROSITE" id="PS50995">
    <property type="entry name" value="HTH_MARR_2"/>
    <property type="match status" value="1"/>
</dbReference>
<dbReference type="InterPro" id="IPR000835">
    <property type="entry name" value="HTH_MarR-typ"/>
</dbReference>
<evidence type="ECO:0000313" key="2">
    <source>
        <dbReference type="EMBL" id="RFA24358.1"/>
    </source>
</evidence>
<gene>
    <name evidence="2" type="ORF">B7R25_16900</name>
</gene>
<accession>A0A3E0W5U6</accession>
<reference evidence="2 3" key="1">
    <citation type="submission" date="2017-04" db="EMBL/GenBank/DDBJ databases">
        <title>Comparative genome analysis of Subtercola boreus.</title>
        <authorList>
            <person name="Cho Y.-J."/>
            <person name="Cho A."/>
            <person name="Kim O.-S."/>
            <person name="Lee J.-I."/>
        </authorList>
    </citation>
    <scope>NUCLEOTIDE SEQUENCE [LARGE SCALE GENOMIC DNA]</scope>
    <source>
        <strain evidence="2 3">P28004</strain>
    </source>
</reference>
<dbReference type="InterPro" id="IPR036388">
    <property type="entry name" value="WH-like_DNA-bd_sf"/>
</dbReference>
<dbReference type="Gene3D" id="1.10.10.10">
    <property type="entry name" value="Winged helix-like DNA-binding domain superfamily/Winged helix DNA-binding domain"/>
    <property type="match status" value="1"/>
</dbReference>
<dbReference type="OrthoDB" id="3177763at2"/>
<dbReference type="SUPFAM" id="SSF46785">
    <property type="entry name" value="Winged helix' DNA-binding domain"/>
    <property type="match status" value="1"/>
</dbReference>
<dbReference type="InterPro" id="IPR036390">
    <property type="entry name" value="WH_DNA-bd_sf"/>
</dbReference>
<evidence type="ECO:0000259" key="1">
    <source>
        <dbReference type="PROSITE" id="PS50995"/>
    </source>
</evidence>
<proteinExistence type="predicted"/>
<dbReference type="Proteomes" id="UP000257080">
    <property type="component" value="Unassembled WGS sequence"/>
</dbReference>
<dbReference type="SMART" id="SM00347">
    <property type="entry name" value="HTH_MARR"/>
    <property type="match status" value="1"/>
</dbReference>
<evidence type="ECO:0000313" key="3">
    <source>
        <dbReference type="Proteomes" id="UP000257080"/>
    </source>
</evidence>